<dbReference type="EMBL" id="CATQJA010001483">
    <property type="protein sequence ID" value="CAJ0567366.1"/>
    <property type="molecule type" value="Genomic_DNA"/>
</dbReference>
<dbReference type="SUPFAM" id="SSF55486">
    <property type="entry name" value="Metalloproteases ('zincins'), catalytic domain"/>
    <property type="match status" value="1"/>
</dbReference>
<dbReference type="PANTHER" id="PTHR11733:SF241">
    <property type="entry name" value="GH26575P-RELATED"/>
    <property type="match status" value="1"/>
</dbReference>
<evidence type="ECO:0000256" key="1">
    <source>
        <dbReference type="SAM" id="Phobius"/>
    </source>
</evidence>
<gene>
    <name evidence="3" type="ORF">MSPICULIGERA_LOCUS5919</name>
</gene>
<organism evidence="3 4">
    <name type="scientific">Mesorhabditis spiculigera</name>
    <dbReference type="NCBI Taxonomy" id="96644"/>
    <lineage>
        <taxon>Eukaryota</taxon>
        <taxon>Metazoa</taxon>
        <taxon>Ecdysozoa</taxon>
        <taxon>Nematoda</taxon>
        <taxon>Chromadorea</taxon>
        <taxon>Rhabditida</taxon>
        <taxon>Rhabditina</taxon>
        <taxon>Rhabditomorpha</taxon>
        <taxon>Rhabditoidea</taxon>
        <taxon>Rhabditidae</taxon>
        <taxon>Mesorhabditinae</taxon>
        <taxon>Mesorhabditis</taxon>
    </lineage>
</organism>
<keyword evidence="4" id="KW-1185">Reference proteome</keyword>
<accession>A0AA36CE75</accession>
<keyword evidence="1" id="KW-1133">Transmembrane helix</keyword>
<name>A0AA36CE75_9BILA</name>
<dbReference type="Gene3D" id="3.40.390.10">
    <property type="entry name" value="Collagenase (Catalytic Domain)"/>
    <property type="match status" value="1"/>
</dbReference>
<dbReference type="GO" id="GO:0004222">
    <property type="term" value="F:metalloendopeptidase activity"/>
    <property type="evidence" value="ECO:0007669"/>
    <property type="project" value="InterPro"/>
</dbReference>
<keyword evidence="1" id="KW-0812">Transmembrane</keyword>
<feature type="domain" description="Peptidase M13 C-terminal" evidence="2">
    <location>
        <begin position="64"/>
        <end position="248"/>
    </location>
</feature>
<dbReference type="GO" id="GO:0005886">
    <property type="term" value="C:plasma membrane"/>
    <property type="evidence" value="ECO:0007669"/>
    <property type="project" value="TreeGrafter"/>
</dbReference>
<comment type="caution">
    <text evidence="3">The sequence shown here is derived from an EMBL/GenBank/DDBJ whole genome shotgun (WGS) entry which is preliminary data.</text>
</comment>
<feature type="non-terminal residue" evidence="3">
    <location>
        <position position="1"/>
    </location>
</feature>
<proteinExistence type="predicted"/>
<dbReference type="GO" id="GO:0016485">
    <property type="term" value="P:protein processing"/>
    <property type="evidence" value="ECO:0007669"/>
    <property type="project" value="TreeGrafter"/>
</dbReference>
<dbReference type="Proteomes" id="UP001177023">
    <property type="component" value="Unassembled WGS sequence"/>
</dbReference>
<sequence length="306" mass="34244">MAFDRVGKVLFVLDVLIVVYIFWATVQKKASFSSSGCAGPPAYRTGTLLPDGWVQIVGKNFSVYWGLVKEPYYYPDAALEVIYGGMGLTIGHELAHTFDNNILAYNRSVLVGPEDNQQYDAQVECIQHQYENATVPYEFSNGTFSQPGELTDGEAIADNMGLRTSFRAYRTERNRLYGNDPPALKGLEQYTPDQLFYVAAGLMHCAHEGDNQLRVLLADVHPPGKIRMNEMMRNSKQFSEVFKCPFTASGIKGPVAHKFISFQGKFGTEKTKAEMSIEYFDSQGKIINTDKFEAHGGEGKLTREIR</sequence>
<evidence type="ECO:0000313" key="3">
    <source>
        <dbReference type="EMBL" id="CAJ0567366.1"/>
    </source>
</evidence>
<keyword evidence="1" id="KW-0472">Membrane</keyword>
<dbReference type="PRINTS" id="PR00786">
    <property type="entry name" value="NEPRILYSIN"/>
</dbReference>
<dbReference type="Pfam" id="PF01431">
    <property type="entry name" value="Peptidase_M13"/>
    <property type="match status" value="1"/>
</dbReference>
<dbReference type="InterPro" id="IPR000718">
    <property type="entry name" value="Peptidase_M13"/>
</dbReference>
<dbReference type="InterPro" id="IPR018497">
    <property type="entry name" value="Peptidase_M13_C"/>
</dbReference>
<dbReference type="AlphaFoldDB" id="A0AA36CE75"/>
<dbReference type="InterPro" id="IPR024079">
    <property type="entry name" value="MetalloPept_cat_dom_sf"/>
</dbReference>
<feature type="transmembrane region" description="Helical" evidence="1">
    <location>
        <begin position="6"/>
        <end position="26"/>
    </location>
</feature>
<evidence type="ECO:0000259" key="2">
    <source>
        <dbReference type="Pfam" id="PF01431"/>
    </source>
</evidence>
<protein>
    <recommendedName>
        <fullName evidence="2">Peptidase M13 C-terminal domain-containing protein</fullName>
    </recommendedName>
</protein>
<evidence type="ECO:0000313" key="4">
    <source>
        <dbReference type="Proteomes" id="UP001177023"/>
    </source>
</evidence>
<dbReference type="PROSITE" id="PS51885">
    <property type="entry name" value="NEPRILYSIN"/>
    <property type="match status" value="1"/>
</dbReference>
<reference evidence="3" key="1">
    <citation type="submission" date="2023-06" db="EMBL/GenBank/DDBJ databases">
        <authorList>
            <person name="Delattre M."/>
        </authorList>
    </citation>
    <scope>NUCLEOTIDE SEQUENCE</scope>
    <source>
        <strain evidence="3">AF72</strain>
    </source>
</reference>
<dbReference type="PANTHER" id="PTHR11733">
    <property type="entry name" value="ZINC METALLOPROTEASE FAMILY M13 NEPRILYSIN-RELATED"/>
    <property type="match status" value="1"/>
</dbReference>